<dbReference type="EMBL" id="JAWDGP010004412">
    <property type="protein sequence ID" value="KAK3764706.1"/>
    <property type="molecule type" value="Genomic_DNA"/>
</dbReference>
<protein>
    <submittedName>
        <fullName evidence="1">Uncharacterized protein</fullName>
    </submittedName>
</protein>
<dbReference type="AlphaFoldDB" id="A0AAE0Z9B6"/>
<proteinExistence type="predicted"/>
<accession>A0AAE0Z9B6</accession>
<name>A0AAE0Z9B6_9GAST</name>
<evidence type="ECO:0000313" key="1">
    <source>
        <dbReference type="EMBL" id="KAK3764706.1"/>
    </source>
</evidence>
<dbReference type="Proteomes" id="UP001283361">
    <property type="component" value="Unassembled WGS sequence"/>
</dbReference>
<comment type="caution">
    <text evidence="1">The sequence shown here is derived from an EMBL/GenBank/DDBJ whole genome shotgun (WGS) entry which is preliminary data.</text>
</comment>
<sequence>MRFEVSDLYNFSFAACVTKEAHSSLNTCLDVMMLLLSALLYRYLHKERVKVWCEVNRLLAKSLQDLQGIYCSMHI</sequence>
<keyword evidence="2" id="KW-1185">Reference proteome</keyword>
<gene>
    <name evidence="1" type="ORF">RRG08_042016</name>
</gene>
<reference evidence="1" key="1">
    <citation type="journal article" date="2023" name="G3 (Bethesda)">
        <title>A reference genome for the long-term kleptoplast-retaining sea slug Elysia crispata morphotype clarki.</title>
        <authorList>
            <person name="Eastman K.E."/>
            <person name="Pendleton A.L."/>
            <person name="Shaikh M.A."/>
            <person name="Suttiyut T."/>
            <person name="Ogas R."/>
            <person name="Tomko P."/>
            <person name="Gavelis G."/>
            <person name="Widhalm J.R."/>
            <person name="Wisecaver J.H."/>
        </authorList>
    </citation>
    <scope>NUCLEOTIDE SEQUENCE</scope>
    <source>
        <strain evidence="1">ECLA1</strain>
    </source>
</reference>
<organism evidence="1 2">
    <name type="scientific">Elysia crispata</name>
    <name type="common">lettuce slug</name>
    <dbReference type="NCBI Taxonomy" id="231223"/>
    <lineage>
        <taxon>Eukaryota</taxon>
        <taxon>Metazoa</taxon>
        <taxon>Spiralia</taxon>
        <taxon>Lophotrochozoa</taxon>
        <taxon>Mollusca</taxon>
        <taxon>Gastropoda</taxon>
        <taxon>Heterobranchia</taxon>
        <taxon>Euthyneura</taxon>
        <taxon>Panpulmonata</taxon>
        <taxon>Sacoglossa</taxon>
        <taxon>Placobranchoidea</taxon>
        <taxon>Plakobranchidae</taxon>
        <taxon>Elysia</taxon>
    </lineage>
</organism>
<evidence type="ECO:0000313" key="2">
    <source>
        <dbReference type="Proteomes" id="UP001283361"/>
    </source>
</evidence>